<dbReference type="InterPro" id="IPR039795">
    <property type="entry name" value="LTN1/Rkr1"/>
</dbReference>
<dbReference type="Pfam" id="PF22958">
    <property type="entry name" value="Ltn1_1st"/>
    <property type="match status" value="1"/>
</dbReference>
<keyword evidence="7" id="KW-1185">Reference proteome</keyword>
<dbReference type="GO" id="GO:0072344">
    <property type="term" value="P:rescue of stalled ribosome"/>
    <property type="evidence" value="ECO:0007669"/>
    <property type="project" value="UniProtKB-UniRule"/>
</dbReference>
<keyword evidence="1" id="KW-0479">Metal-binding</keyword>
<dbReference type="InterPro" id="IPR054476">
    <property type="entry name" value="Ltn1_N"/>
</dbReference>
<reference evidence="6" key="1">
    <citation type="submission" date="2021-06" db="EMBL/GenBank/DDBJ databases">
        <authorList>
            <person name="Kallberg Y."/>
            <person name="Tangrot J."/>
            <person name="Rosling A."/>
        </authorList>
    </citation>
    <scope>NUCLEOTIDE SEQUENCE</scope>
    <source>
        <strain evidence="6">MT106</strain>
    </source>
</reference>
<feature type="domain" description="E3 ubiquitin-protein ligase listerin ubiquitin conjugating" evidence="5">
    <location>
        <begin position="1572"/>
        <end position="1653"/>
    </location>
</feature>
<dbReference type="Pfam" id="PF23009">
    <property type="entry name" value="UBC_like"/>
    <property type="match status" value="1"/>
</dbReference>
<comment type="caution">
    <text evidence="6">The sequence shown here is derived from an EMBL/GenBank/DDBJ whole genome shotgun (WGS) entry which is preliminary data.</text>
</comment>
<evidence type="ECO:0000259" key="5">
    <source>
        <dbReference type="Pfam" id="PF23009"/>
    </source>
</evidence>
<dbReference type="InterPro" id="IPR054477">
    <property type="entry name" value="LTN1_E3_ligase_6th"/>
</dbReference>
<gene>
    <name evidence="6" type="ORF">AGERDE_LOCUS5516</name>
</gene>
<feature type="compositionally biased region" description="Low complexity" evidence="2">
    <location>
        <begin position="25"/>
        <end position="38"/>
    </location>
</feature>
<dbReference type="GO" id="GO:1990112">
    <property type="term" value="C:RQC complex"/>
    <property type="evidence" value="ECO:0007669"/>
    <property type="project" value="UniProtKB-UniRule"/>
</dbReference>
<comment type="subunit">
    <text evidence="1">Component of the ribosome quality control complex (RQC).</text>
</comment>
<comment type="catalytic activity">
    <reaction evidence="1">
        <text>S-ubiquitinyl-[E2 ubiquitin-conjugating enzyme]-L-cysteine + [acceptor protein]-L-lysine = [E2 ubiquitin-conjugating enzyme]-L-cysteine + N(6)-ubiquitinyl-[acceptor protein]-L-lysine.</text>
        <dbReference type="EC" id="2.3.2.27"/>
    </reaction>
</comment>
<accession>A0A9N9AC33</accession>
<dbReference type="PANTHER" id="PTHR12389">
    <property type="entry name" value="ZINC FINGER PROTEIN 294"/>
    <property type="match status" value="1"/>
</dbReference>
<keyword evidence="1" id="KW-0833">Ubl conjugation pathway</keyword>
<evidence type="ECO:0000259" key="3">
    <source>
        <dbReference type="Pfam" id="PF22958"/>
    </source>
</evidence>
<dbReference type="GO" id="GO:0043023">
    <property type="term" value="F:ribosomal large subunit binding"/>
    <property type="evidence" value="ECO:0007669"/>
    <property type="project" value="TreeGrafter"/>
</dbReference>
<dbReference type="InterPro" id="IPR011989">
    <property type="entry name" value="ARM-like"/>
</dbReference>
<dbReference type="GO" id="GO:1990116">
    <property type="term" value="P:ribosome-associated ubiquitin-dependent protein catabolic process"/>
    <property type="evidence" value="ECO:0007669"/>
    <property type="project" value="UniProtKB-UniRule"/>
</dbReference>
<organism evidence="6 7">
    <name type="scientific">Ambispora gerdemannii</name>
    <dbReference type="NCBI Taxonomy" id="144530"/>
    <lineage>
        <taxon>Eukaryota</taxon>
        <taxon>Fungi</taxon>
        <taxon>Fungi incertae sedis</taxon>
        <taxon>Mucoromycota</taxon>
        <taxon>Glomeromycotina</taxon>
        <taxon>Glomeromycetes</taxon>
        <taxon>Archaeosporales</taxon>
        <taxon>Ambisporaceae</taxon>
        <taxon>Ambispora</taxon>
    </lineage>
</organism>
<dbReference type="OrthoDB" id="6108at2759"/>
<dbReference type="GO" id="GO:0061630">
    <property type="term" value="F:ubiquitin protein ligase activity"/>
    <property type="evidence" value="ECO:0007669"/>
    <property type="project" value="UniProtKB-UniRule"/>
</dbReference>
<comment type="pathway">
    <text evidence="1">Protein modification; protein ubiquitination.</text>
</comment>
<evidence type="ECO:0000256" key="1">
    <source>
        <dbReference type="RuleBase" id="RU367090"/>
    </source>
</evidence>
<evidence type="ECO:0000313" key="6">
    <source>
        <dbReference type="EMBL" id="CAG8526817.1"/>
    </source>
</evidence>
<keyword evidence="1" id="KW-0808">Transferase</keyword>
<keyword evidence="1" id="KW-0863">Zinc-finger</keyword>
<evidence type="ECO:0000259" key="4">
    <source>
        <dbReference type="Pfam" id="PF22999"/>
    </source>
</evidence>
<evidence type="ECO:0000313" key="7">
    <source>
        <dbReference type="Proteomes" id="UP000789831"/>
    </source>
</evidence>
<dbReference type="GO" id="GO:0005829">
    <property type="term" value="C:cytosol"/>
    <property type="evidence" value="ECO:0007669"/>
    <property type="project" value="UniProtKB-UniRule"/>
</dbReference>
<dbReference type="Gene3D" id="1.25.10.10">
    <property type="entry name" value="Leucine-rich Repeat Variant"/>
    <property type="match status" value="1"/>
</dbReference>
<dbReference type="EC" id="2.3.2.27" evidence="1"/>
<dbReference type="InterPro" id="IPR016024">
    <property type="entry name" value="ARM-type_fold"/>
</dbReference>
<evidence type="ECO:0000256" key="2">
    <source>
        <dbReference type="SAM" id="MobiDB-lite"/>
    </source>
</evidence>
<dbReference type="EMBL" id="CAJVPL010000754">
    <property type="protein sequence ID" value="CAG8526817.1"/>
    <property type="molecule type" value="Genomic_DNA"/>
</dbReference>
<dbReference type="Proteomes" id="UP000789831">
    <property type="component" value="Unassembled WGS sequence"/>
</dbReference>
<feature type="domain" description="E3 ubiquitin-protein ligase listerin HEAT repeat region" evidence="4">
    <location>
        <begin position="1334"/>
        <end position="1556"/>
    </location>
</feature>
<feature type="non-terminal residue" evidence="6">
    <location>
        <position position="1"/>
    </location>
</feature>
<dbReference type="PANTHER" id="PTHR12389:SF0">
    <property type="entry name" value="E3 UBIQUITIN-PROTEIN LIGASE LISTERIN"/>
    <property type="match status" value="1"/>
</dbReference>
<protein>
    <recommendedName>
        <fullName evidence="1">E3 ubiquitin-protein ligase listerin</fullName>
        <ecNumber evidence="1">2.3.2.27</ecNumber>
    </recommendedName>
    <alternativeName>
        <fullName evidence="1">RING-type E3 ubiquitin transferase listerin</fullName>
    </alternativeName>
</protein>
<dbReference type="InterPro" id="IPR054478">
    <property type="entry name" value="LTN1_UBC"/>
</dbReference>
<dbReference type="GO" id="GO:0008270">
    <property type="term" value="F:zinc ion binding"/>
    <property type="evidence" value="ECO:0007669"/>
    <property type="project" value="UniProtKB-KW"/>
</dbReference>
<comment type="function">
    <text evidence="1">E3 ubiquitin-protein ligase. Component of the ribosome quality control complex (RQC), a ribosome-associated complex that mediates ubiquitination and extraction of incompletely synthesized nascent chains for proteasomal degradation.</text>
</comment>
<name>A0A9N9AC33_9GLOM</name>
<keyword evidence="1" id="KW-0862">Zinc</keyword>
<sequence length="1667" mass="191162">MGKAKNHSSSKSSTKHAKSGRAAEKAAASGKKTTAISSEESAKSKNRGADANVSSELGENLVNFTGVIDADLSFIMKKLAKRDTTTKLKALEDLEGYLRAKEAEGNNVTGLEDAVEVWANFYVRLAIDSDRRVRLATNTCHLLIVSKLKKRLAPNLKEIIGVWVTSFFDQSKDVARVAVESFQAAFSAEKRNEVLLFGQAEILNYVSEILFQKTPETLKGSKFISQEEMEQKYARVVSSSYYAIAYLIEQLKETELSKAIELYDDLFDNQKLWENLSNTNSLIRKSCYNLIKTLSTKWPKKIEERLELLSHVYLSDIFNDKDARIHGDLWDSLLMFTKSFPQSWVIATKEKPMLPELYHFLESGAFGSVNVSYPSLLPLISQLPPELLSTDHEFYSKFFANFWKGLTSGTIDRSNSAAKSENERDSQTYLFEEFFRLVELYLVGFQGADNKFQARNMCYALSTHIVLLLSKSKDVSELLLERMRSLVTQTIDKDALTEISPNRNADADYKEFSQRLIDLFGSLLANTKIETQEDRETINRLIANIFLTALAKCEQSWGQSEGLYFLLATLTKDFIDIIFSDVTTLKALENFLDGKFHRNVTLVSFPSVNYLIDIFWICLTHKKDTHEIQHYWDTLISTVLKIEDMDRKLKILSCLISNVGMRPFGNDPRQLFNEELDAFLLSLTDTLNEQLEENIREQIDNLLYVVLLSTGYILKPETRMTILNKLADVISKFIQDYFVSENSFSISKEPIFSSLRIFDKLSATSEFLEFLFDSHLISTIGNIYELVFLKTNGSLDEDAINTFIKVSERIWQGIIQNRETISRKDAIAEMIVHKIKSALLNIHYSVSPTDFAQRVIKIIQDLYENDRAKIQEILAQFLLSNKQWREFSEPFLSLNLKSSLFSESQSINTVSQTSQTGIDGSSHSFTYDSYGLSIYARQALFMVELINKYGIEIFLKKNYEDEDDDDLTIKINILLLELLSFYVLCADIISAYNTGQHIWDATSGEERKFQIFKTIQVDIISALKRYLTTTLSEDPFNFKEFLSRLGHAPDFPEEEDEIIDPQSLLIETIRRAHGIQSRHWSRVLELLISNVFSIANLSTPMAENFLEFIKISNLNLKLDLALISSLRSYLELSAKYKAFQNNLAGRLCNLDAKNIFTKETLLKNNGWTYMSLLVATASKDDQFFLQQARGRNLLQRIQAWYEELKDAPEPSSYAELVHVHIQIARLLNLLVPMTRDLYASHWDFFERNLVLRYEAIQLYNRLENLSASSIPSDESEDELSLKLEEYQPKIYALLADFFFEVSTHKNEILSDNYSTYLDALSIACKSLSLSLLTPKASQLSETLLVPHLGIQTCTYSLLRKMAKEKVVILSEELEIISASDNTFSAKFDEGLSTLITEAHQSDYLKAVINGDHNVLALHHTFGYFLAWKLILDHFDYTTQKLKFHYLDHLRNKMLDDFLPYVFQTLGLTSTAPTSFDLNKWDFTEFFVEAFEIELGPEVGFPVFGAHLYYRALRHFPSAIRGWWVECKKRHLYVAVDNYTEKYFSPIIIQQQLDQIQREDVKAQLQEDDKLLIRIARGTNEVIAEFRIDEYVMALSLRMPNSFPLRQIEAHTVEHVGKTEVKDLKKAQLPVQAVINTQDGSLEVALNLFKKNMSLHFEGHEDCPICYS</sequence>
<feature type="compositionally biased region" description="Basic residues" evidence="2">
    <location>
        <begin position="1"/>
        <end position="19"/>
    </location>
</feature>
<comment type="similarity">
    <text evidence="1">Belongs to the LTN1 family.</text>
</comment>
<feature type="region of interest" description="Disordered" evidence="2">
    <location>
        <begin position="1"/>
        <end position="52"/>
    </location>
</feature>
<dbReference type="SUPFAM" id="SSF48371">
    <property type="entry name" value="ARM repeat"/>
    <property type="match status" value="1"/>
</dbReference>
<feature type="domain" description="E3 ubiquitin-protein ligase listerin N-terminal" evidence="3">
    <location>
        <begin position="68"/>
        <end position="383"/>
    </location>
</feature>
<proteinExistence type="inferred from homology"/>
<dbReference type="Pfam" id="PF22999">
    <property type="entry name" value="LTN1_E3_ligase_6th"/>
    <property type="match status" value="1"/>
</dbReference>